<keyword evidence="1" id="KW-1133">Transmembrane helix</keyword>
<evidence type="ECO:0000313" key="2">
    <source>
        <dbReference type="EMBL" id="EEF61347.1"/>
    </source>
</evidence>
<keyword evidence="3" id="KW-1185">Reference proteome</keyword>
<organism evidence="2 3">
    <name type="scientific">Pedosphaera parvula (strain Ellin514)</name>
    <dbReference type="NCBI Taxonomy" id="320771"/>
    <lineage>
        <taxon>Bacteria</taxon>
        <taxon>Pseudomonadati</taxon>
        <taxon>Verrucomicrobiota</taxon>
        <taxon>Pedosphaerae</taxon>
        <taxon>Pedosphaerales</taxon>
        <taxon>Pedosphaeraceae</taxon>
        <taxon>Pedosphaera</taxon>
    </lineage>
</organism>
<dbReference type="EMBL" id="ABOX02000010">
    <property type="protein sequence ID" value="EEF61347.1"/>
    <property type="molecule type" value="Genomic_DNA"/>
</dbReference>
<reference evidence="2 3" key="1">
    <citation type="journal article" date="2011" name="J. Bacteriol.">
        <title>Genome sequence of 'Pedosphaera parvula' Ellin514, an aerobic Verrucomicrobial isolate from pasture soil.</title>
        <authorList>
            <person name="Kant R."/>
            <person name="van Passel M.W."/>
            <person name="Sangwan P."/>
            <person name="Palva A."/>
            <person name="Lucas S."/>
            <person name="Copeland A."/>
            <person name="Lapidus A."/>
            <person name="Glavina Del Rio T."/>
            <person name="Dalin E."/>
            <person name="Tice H."/>
            <person name="Bruce D."/>
            <person name="Goodwin L."/>
            <person name="Pitluck S."/>
            <person name="Chertkov O."/>
            <person name="Larimer F.W."/>
            <person name="Land M.L."/>
            <person name="Hauser L."/>
            <person name="Brettin T.S."/>
            <person name="Detter J.C."/>
            <person name="Han S."/>
            <person name="de Vos W.M."/>
            <person name="Janssen P.H."/>
            <person name="Smidt H."/>
        </authorList>
    </citation>
    <scope>NUCLEOTIDE SEQUENCE [LARGE SCALE GENOMIC DNA]</scope>
    <source>
        <strain evidence="2 3">Ellin514</strain>
    </source>
</reference>
<dbReference type="STRING" id="320771.Cflav_PD4368"/>
<dbReference type="Proteomes" id="UP000003688">
    <property type="component" value="Unassembled WGS sequence"/>
</dbReference>
<name>B9XFI3_PEDPL</name>
<keyword evidence="1" id="KW-0812">Transmembrane</keyword>
<evidence type="ECO:0000313" key="3">
    <source>
        <dbReference type="Proteomes" id="UP000003688"/>
    </source>
</evidence>
<sequence precursor="true">MTIFELFPFFIAIGVAAVAGSLLANKTGLSTVWVWTIAALLGIASIGANRLTLGKLASWLDQRKWRKEKWERENRKYREFDAAKTYVGEKNLYYQCLTCGNAIPTMPKKDVTCKCGNITVDASGRLTVQNQEKIKLFSAPRQR</sequence>
<accession>B9XFI3</accession>
<protein>
    <submittedName>
        <fullName evidence="2">Uncharacterized protein</fullName>
    </submittedName>
</protein>
<dbReference type="AlphaFoldDB" id="B9XFI3"/>
<gene>
    <name evidence="2" type="ORF">Cflav_PD4368</name>
</gene>
<proteinExistence type="predicted"/>
<comment type="caution">
    <text evidence="2">The sequence shown here is derived from an EMBL/GenBank/DDBJ whole genome shotgun (WGS) entry which is preliminary data.</text>
</comment>
<evidence type="ECO:0000256" key="1">
    <source>
        <dbReference type="SAM" id="Phobius"/>
    </source>
</evidence>
<feature type="transmembrane region" description="Helical" evidence="1">
    <location>
        <begin position="34"/>
        <end position="53"/>
    </location>
</feature>
<keyword evidence="1" id="KW-0472">Membrane</keyword>